<dbReference type="InParanoid" id="A0A1Z5K4Z9"/>
<gene>
    <name evidence="1" type="ORF">FisN_14Hh382</name>
</gene>
<accession>A0A1Z5K4Z9</accession>
<proteinExistence type="predicted"/>
<name>A0A1Z5K4Z9_FISSO</name>
<sequence length="106" mass="11977">MTYELVNKQCPIEALVSFSLAYSLLEPTIQKWLEGTLPQDKNRIDECDWCRILLVGFLSLQKLKEYALQIGIDENHATSILEIMEFAIILFQRTDSTVGEVVAAAA</sequence>
<organism evidence="1 2">
    <name type="scientific">Fistulifera solaris</name>
    <name type="common">Oleaginous diatom</name>
    <dbReference type="NCBI Taxonomy" id="1519565"/>
    <lineage>
        <taxon>Eukaryota</taxon>
        <taxon>Sar</taxon>
        <taxon>Stramenopiles</taxon>
        <taxon>Ochrophyta</taxon>
        <taxon>Bacillariophyta</taxon>
        <taxon>Bacillariophyceae</taxon>
        <taxon>Bacillariophycidae</taxon>
        <taxon>Naviculales</taxon>
        <taxon>Naviculaceae</taxon>
        <taxon>Fistulifera</taxon>
    </lineage>
</organism>
<dbReference type="Proteomes" id="UP000198406">
    <property type="component" value="Unassembled WGS sequence"/>
</dbReference>
<keyword evidence="2" id="KW-1185">Reference proteome</keyword>
<evidence type="ECO:0000313" key="1">
    <source>
        <dbReference type="EMBL" id="GAX21171.1"/>
    </source>
</evidence>
<dbReference type="EMBL" id="BDSP01000156">
    <property type="protein sequence ID" value="GAX21171.1"/>
    <property type="molecule type" value="Genomic_DNA"/>
</dbReference>
<protein>
    <submittedName>
        <fullName evidence="1">Uncharacterized protein</fullName>
    </submittedName>
</protein>
<reference evidence="1 2" key="1">
    <citation type="journal article" date="2015" name="Plant Cell">
        <title>Oil accumulation by the oleaginous diatom Fistulifera solaris as revealed by the genome and transcriptome.</title>
        <authorList>
            <person name="Tanaka T."/>
            <person name="Maeda Y."/>
            <person name="Veluchamy A."/>
            <person name="Tanaka M."/>
            <person name="Abida H."/>
            <person name="Marechal E."/>
            <person name="Bowler C."/>
            <person name="Muto M."/>
            <person name="Sunaga Y."/>
            <person name="Tanaka M."/>
            <person name="Yoshino T."/>
            <person name="Taniguchi T."/>
            <person name="Fukuda Y."/>
            <person name="Nemoto M."/>
            <person name="Matsumoto M."/>
            <person name="Wong P.S."/>
            <person name="Aburatani S."/>
            <person name="Fujibuchi W."/>
        </authorList>
    </citation>
    <scope>NUCLEOTIDE SEQUENCE [LARGE SCALE GENOMIC DNA]</scope>
    <source>
        <strain evidence="1 2">JPCC DA0580</strain>
    </source>
</reference>
<comment type="caution">
    <text evidence="1">The sequence shown here is derived from an EMBL/GenBank/DDBJ whole genome shotgun (WGS) entry which is preliminary data.</text>
</comment>
<dbReference type="AlphaFoldDB" id="A0A1Z5K4Z9"/>
<evidence type="ECO:0000313" key="2">
    <source>
        <dbReference type="Proteomes" id="UP000198406"/>
    </source>
</evidence>